<keyword evidence="10 13" id="KW-0472">Membrane</keyword>
<dbReference type="PANTHER" id="PTHR24287">
    <property type="entry name" value="P450, PUTATIVE (EUROFUNG)-RELATED"/>
    <property type="match status" value="1"/>
</dbReference>
<feature type="transmembrane region" description="Helical" evidence="13">
    <location>
        <begin position="6"/>
        <end position="32"/>
    </location>
</feature>
<keyword evidence="9 12" id="KW-0503">Monooxygenase</keyword>
<dbReference type="InterPro" id="IPR001128">
    <property type="entry name" value="Cyt_P450"/>
</dbReference>
<reference evidence="14" key="1">
    <citation type="submission" date="2023-06" db="EMBL/GenBank/DDBJ databases">
        <title>Conoideocrella luteorostrata (Hypocreales: Clavicipitaceae), a potential biocontrol fungus for elongate hemlock scale in United States Christmas tree production areas.</title>
        <authorList>
            <person name="Barrett H."/>
            <person name="Lovett B."/>
            <person name="Macias A.M."/>
            <person name="Stajich J.E."/>
            <person name="Kasson M.T."/>
        </authorList>
    </citation>
    <scope>NUCLEOTIDE SEQUENCE</scope>
    <source>
        <strain evidence="14">ARSEF 14590</strain>
    </source>
</reference>
<evidence type="ECO:0000313" key="14">
    <source>
        <dbReference type="EMBL" id="KAK2595470.1"/>
    </source>
</evidence>
<keyword evidence="5 11" id="KW-0479">Metal-binding</keyword>
<keyword evidence="6 13" id="KW-1133">Transmembrane helix</keyword>
<dbReference type="InterPro" id="IPR036396">
    <property type="entry name" value="Cyt_P450_sf"/>
</dbReference>
<keyword evidence="15" id="KW-1185">Reference proteome</keyword>
<evidence type="ECO:0000256" key="9">
    <source>
        <dbReference type="ARBA" id="ARBA00023033"/>
    </source>
</evidence>
<comment type="cofactor">
    <cofactor evidence="1 11">
        <name>heme</name>
        <dbReference type="ChEBI" id="CHEBI:30413"/>
    </cofactor>
</comment>
<dbReference type="InterPro" id="IPR047146">
    <property type="entry name" value="Cyt_P450_E_CYP52_fungi"/>
</dbReference>
<name>A0AAJ0FZY3_9HYPO</name>
<dbReference type="GO" id="GO:0005506">
    <property type="term" value="F:iron ion binding"/>
    <property type="evidence" value="ECO:0007669"/>
    <property type="project" value="InterPro"/>
</dbReference>
<dbReference type="PROSITE" id="PS00086">
    <property type="entry name" value="CYTOCHROME_P450"/>
    <property type="match status" value="1"/>
</dbReference>
<organism evidence="14 15">
    <name type="scientific">Conoideocrella luteorostrata</name>
    <dbReference type="NCBI Taxonomy" id="1105319"/>
    <lineage>
        <taxon>Eukaryota</taxon>
        <taxon>Fungi</taxon>
        <taxon>Dikarya</taxon>
        <taxon>Ascomycota</taxon>
        <taxon>Pezizomycotina</taxon>
        <taxon>Sordariomycetes</taxon>
        <taxon>Hypocreomycetidae</taxon>
        <taxon>Hypocreales</taxon>
        <taxon>Clavicipitaceae</taxon>
        <taxon>Conoideocrella</taxon>
    </lineage>
</organism>
<evidence type="ECO:0000256" key="1">
    <source>
        <dbReference type="ARBA" id="ARBA00001971"/>
    </source>
</evidence>
<dbReference type="Pfam" id="PF00067">
    <property type="entry name" value="p450"/>
    <property type="match status" value="1"/>
</dbReference>
<feature type="transmembrane region" description="Helical" evidence="13">
    <location>
        <begin position="44"/>
        <end position="64"/>
    </location>
</feature>
<evidence type="ECO:0008006" key="16">
    <source>
        <dbReference type="Google" id="ProtNLM"/>
    </source>
</evidence>
<evidence type="ECO:0000256" key="5">
    <source>
        <dbReference type="ARBA" id="ARBA00022723"/>
    </source>
</evidence>
<dbReference type="GO" id="GO:0016020">
    <property type="term" value="C:membrane"/>
    <property type="evidence" value="ECO:0007669"/>
    <property type="project" value="UniProtKB-SubCell"/>
</dbReference>
<dbReference type="GO" id="GO:0016705">
    <property type="term" value="F:oxidoreductase activity, acting on paired donors, with incorporation or reduction of molecular oxygen"/>
    <property type="evidence" value="ECO:0007669"/>
    <property type="project" value="InterPro"/>
</dbReference>
<dbReference type="PANTHER" id="PTHR24287:SF5">
    <property type="entry name" value="P450, PUTATIVE (EUROFUNG)-RELATED"/>
    <property type="match status" value="1"/>
</dbReference>
<dbReference type="PRINTS" id="PR00385">
    <property type="entry name" value="P450"/>
</dbReference>
<dbReference type="InterPro" id="IPR002401">
    <property type="entry name" value="Cyt_P450_E_grp-I"/>
</dbReference>
<evidence type="ECO:0000256" key="11">
    <source>
        <dbReference type="PIRSR" id="PIRSR602401-1"/>
    </source>
</evidence>
<keyword evidence="7 12" id="KW-0560">Oxidoreductase</keyword>
<dbReference type="CDD" id="cd11063">
    <property type="entry name" value="CYP52"/>
    <property type="match status" value="1"/>
</dbReference>
<keyword evidence="11 12" id="KW-0349">Heme</keyword>
<evidence type="ECO:0000313" key="15">
    <source>
        <dbReference type="Proteomes" id="UP001251528"/>
    </source>
</evidence>
<evidence type="ECO:0000256" key="4">
    <source>
        <dbReference type="ARBA" id="ARBA00022692"/>
    </source>
</evidence>
<feature type="binding site" description="axial binding residue" evidence="11">
    <location>
        <position position="453"/>
    </location>
    <ligand>
        <name>heme</name>
        <dbReference type="ChEBI" id="CHEBI:30413"/>
    </ligand>
    <ligandPart>
        <name>Fe</name>
        <dbReference type="ChEBI" id="CHEBI:18248"/>
    </ligandPart>
</feature>
<evidence type="ECO:0000256" key="10">
    <source>
        <dbReference type="ARBA" id="ARBA00023136"/>
    </source>
</evidence>
<keyword evidence="8 11" id="KW-0408">Iron</keyword>
<sequence>MMQVTVNLWTAVLALPGLMVALWIFQVIYITLNMRKSPGVKAPILSSNPFGVFWFFFLTAYMQANNRMLEHFNNLFKHEDPKNPNVIELNFSRRRIIITRDHEHIKTILTSKFAQFGKGELIHTATSPFLGDSIFTTDGQLWQKSRALIRPMFSSARVRDIEIFSQWTDIMIAKMPPSGKTVDMCDLFYRMTLDVSTDFLLGQTVGALENPKSEFSRAFTDVQRMQMIRVILHPFRHILPHRKYFDGIKTIERFITPYIEATLQLSVDELEKLSKSDKEFTFLHNIALFSRDPTVIRDQIFAVLIAGRDTTAATLSWAIYELSNYPEVWQKLRNQVLEHVGPTRTPSYDDLKSLTYLTHTINETLRLYPAVPYNIRGCIEDSTLPTPEGQPEIAVSALDIVIYSTMAMQRRADLYPPISDTFADPGIFSPDRWENWTPKPWQYVPFNGGPRICIGQNFAITEMAFTMVRLLQKYERLEYRGDWAAQFHKAELVGAPGQGVRVAFYEGEI</sequence>
<accession>A0AAJ0FZY3</accession>
<evidence type="ECO:0000256" key="7">
    <source>
        <dbReference type="ARBA" id="ARBA00023002"/>
    </source>
</evidence>
<dbReference type="AlphaFoldDB" id="A0AAJ0FZY3"/>
<evidence type="ECO:0000256" key="8">
    <source>
        <dbReference type="ARBA" id="ARBA00023004"/>
    </source>
</evidence>
<comment type="similarity">
    <text evidence="3 12">Belongs to the cytochrome P450 family.</text>
</comment>
<evidence type="ECO:0000256" key="12">
    <source>
        <dbReference type="RuleBase" id="RU000461"/>
    </source>
</evidence>
<dbReference type="Gene3D" id="1.10.630.10">
    <property type="entry name" value="Cytochrome P450"/>
    <property type="match status" value="1"/>
</dbReference>
<gene>
    <name evidence="14" type="ORF">QQS21_006810</name>
</gene>
<protein>
    <recommendedName>
        <fullName evidence="16">Cytochrome P450 alkane hydroxylase</fullName>
    </recommendedName>
</protein>
<dbReference type="PRINTS" id="PR00463">
    <property type="entry name" value="EP450I"/>
</dbReference>
<evidence type="ECO:0000256" key="13">
    <source>
        <dbReference type="SAM" id="Phobius"/>
    </source>
</evidence>
<dbReference type="SUPFAM" id="SSF48264">
    <property type="entry name" value="Cytochrome P450"/>
    <property type="match status" value="1"/>
</dbReference>
<dbReference type="GO" id="GO:0020037">
    <property type="term" value="F:heme binding"/>
    <property type="evidence" value="ECO:0007669"/>
    <property type="project" value="InterPro"/>
</dbReference>
<comment type="subcellular location">
    <subcellularLocation>
        <location evidence="2">Membrane</location>
        <topology evidence="2">Single-pass membrane protein</topology>
    </subcellularLocation>
</comment>
<dbReference type="GO" id="GO:0004497">
    <property type="term" value="F:monooxygenase activity"/>
    <property type="evidence" value="ECO:0007669"/>
    <property type="project" value="UniProtKB-KW"/>
</dbReference>
<comment type="caution">
    <text evidence="14">The sequence shown here is derived from an EMBL/GenBank/DDBJ whole genome shotgun (WGS) entry which is preliminary data.</text>
</comment>
<dbReference type="EMBL" id="JASWJB010000131">
    <property type="protein sequence ID" value="KAK2595470.1"/>
    <property type="molecule type" value="Genomic_DNA"/>
</dbReference>
<dbReference type="Proteomes" id="UP001251528">
    <property type="component" value="Unassembled WGS sequence"/>
</dbReference>
<proteinExistence type="inferred from homology"/>
<evidence type="ECO:0000256" key="2">
    <source>
        <dbReference type="ARBA" id="ARBA00004167"/>
    </source>
</evidence>
<evidence type="ECO:0000256" key="6">
    <source>
        <dbReference type="ARBA" id="ARBA00022989"/>
    </source>
</evidence>
<dbReference type="InterPro" id="IPR017972">
    <property type="entry name" value="Cyt_P450_CS"/>
</dbReference>
<keyword evidence="4 13" id="KW-0812">Transmembrane</keyword>
<evidence type="ECO:0000256" key="3">
    <source>
        <dbReference type="ARBA" id="ARBA00010617"/>
    </source>
</evidence>